<dbReference type="PANTHER" id="PTHR43003:SF6">
    <property type="entry name" value="DNA GLYCOSYLASE"/>
    <property type="match status" value="1"/>
</dbReference>
<dbReference type="EMBL" id="SOAW01000002">
    <property type="protein sequence ID" value="TDT31243.1"/>
    <property type="molecule type" value="Genomic_DNA"/>
</dbReference>
<evidence type="ECO:0000313" key="4">
    <source>
        <dbReference type="Proteomes" id="UP000295371"/>
    </source>
</evidence>
<dbReference type="GO" id="GO:0006307">
    <property type="term" value="P:DNA alkylation repair"/>
    <property type="evidence" value="ECO:0007669"/>
    <property type="project" value="TreeGrafter"/>
</dbReference>
<accession>A0A4R7J4I8</accession>
<dbReference type="GO" id="GO:0006285">
    <property type="term" value="P:base-excision repair, AP site formation"/>
    <property type="evidence" value="ECO:0007669"/>
    <property type="project" value="TreeGrafter"/>
</dbReference>
<dbReference type="GO" id="GO:0043916">
    <property type="term" value="F:DNA-7-methylguanine glycosylase activity"/>
    <property type="evidence" value="ECO:0007669"/>
    <property type="project" value="TreeGrafter"/>
</dbReference>
<dbReference type="SUPFAM" id="SSF48150">
    <property type="entry name" value="DNA-glycosylase"/>
    <property type="match status" value="1"/>
</dbReference>
<reference evidence="3 4" key="1">
    <citation type="submission" date="2019-03" db="EMBL/GenBank/DDBJ databases">
        <title>Genomic Encyclopedia of Archaeal and Bacterial Type Strains, Phase II (KMG-II): from individual species to whole genera.</title>
        <authorList>
            <person name="Goeker M."/>
        </authorList>
    </citation>
    <scope>NUCLEOTIDE SEQUENCE [LARGE SCALE GENOMIC DNA]</scope>
    <source>
        <strain evidence="3 4">DSM 24323</strain>
    </source>
</reference>
<comment type="caution">
    <text evidence="3">The sequence shown here is derived from an EMBL/GenBank/DDBJ whole genome shotgun (WGS) entry which is preliminary data.</text>
</comment>
<gene>
    <name evidence="3" type="ORF">CLV29_2657</name>
</gene>
<keyword evidence="2" id="KW-0234">DNA repair</keyword>
<evidence type="ECO:0000313" key="3">
    <source>
        <dbReference type="EMBL" id="TDT31243.1"/>
    </source>
</evidence>
<dbReference type="GO" id="GO:0005737">
    <property type="term" value="C:cytoplasm"/>
    <property type="evidence" value="ECO:0007669"/>
    <property type="project" value="TreeGrafter"/>
</dbReference>
<evidence type="ECO:0000256" key="1">
    <source>
        <dbReference type="ARBA" id="ARBA00022763"/>
    </source>
</evidence>
<dbReference type="InterPro" id="IPR011257">
    <property type="entry name" value="DNA_glycosylase"/>
</dbReference>
<dbReference type="Gene3D" id="1.10.340.30">
    <property type="entry name" value="Hypothetical protein, domain 2"/>
    <property type="match status" value="1"/>
</dbReference>
<dbReference type="PANTHER" id="PTHR43003">
    <property type="entry name" value="DNA-3-METHYLADENINE GLYCOSYLASE"/>
    <property type="match status" value="1"/>
</dbReference>
<organism evidence="3 4">
    <name type="scientific">Naumannella halotolerans</name>
    <dbReference type="NCBI Taxonomy" id="993414"/>
    <lineage>
        <taxon>Bacteria</taxon>
        <taxon>Bacillati</taxon>
        <taxon>Actinomycetota</taxon>
        <taxon>Actinomycetes</taxon>
        <taxon>Propionibacteriales</taxon>
        <taxon>Propionibacteriaceae</taxon>
        <taxon>Naumannella</taxon>
    </lineage>
</organism>
<dbReference type="GO" id="GO:0032993">
    <property type="term" value="C:protein-DNA complex"/>
    <property type="evidence" value="ECO:0007669"/>
    <property type="project" value="TreeGrafter"/>
</dbReference>
<protein>
    <submittedName>
        <fullName evidence="3">3-methyladenine DNA glycosylase/8-oxoguanine DNA glycosylase</fullName>
    </submittedName>
</protein>
<dbReference type="GO" id="GO:0008725">
    <property type="term" value="F:DNA-3-methyladenine glycosylase activity"/>
    <property type="evidence" value="ECO:0007669"/>
    <property type="project" value="TreeGrafter"/>
</dbReference>
<dbReference type="Proteomes" id="UP000295371">
    <property type="component" value="Unassembled WGS sequence"/>
</dbReference>
<keyword evidence="4" id="KW-1185">Reference proteome</keyword>
<evidence type="ECO:0000256" key="2">
    <source>
        <dbReference type="ARBA" id="ARBA00023204"/>
    </source>
</evidence>
<dbReference type="AlphaFoldDB" id="A0A4R7J4I8"/>
<dbReference type="GO" id="GO:0032131">
    <property type="term" value="F:alkylated DNA binding"/>
    <property type="evidence" value="ECO:0007669"/>
    <property type="project" value="TreeGrafter"/>
</dbReference>
<sequence length="303" mass="33442">MRRRLPPVALDQPIGRLRRGAADPTHRRTAAGWWRATRTPQGPVLLRLVGEGTHTLVEAWGAGAEWAVETAEELLGLHDDRSGFRPGRGIVGELHRRHPQLRIGRTNAVTEALIPSIIEQKVTGKEAFGAWARLIRRYGEPAPGPAGWAGSPASGMRLQPSPEQWTQIPSWEWRRSMVEDKRSAAVVRVARRAAALERTLDAADPDTALRSLPGVGAWTSAEVRAVAHGDPDAWSVGDYHVPREIVHALTGQVCPRETADARATELLQPWLGHRLRVQLLVMASGLRPERHGPRRSLPTHLPR</sequence>
<name>A0A4R7J4I8_9ACTN</name>
<keyword evidence="1" id="KW-0227">DNA damage</keyword>
<proteinExistence type="predicted"/>
<dbReference type="InterPro" id="IPR051912">
    <property type="entry name" value="Alkylbase_DNA_Glycosylase/TA"/>
</dbReference>
<dbReference type="RefSeq" id="WP_208292953.1">
    <property type="nucleotide sequence ID" value="NZ_SOAW01000002.1"/>
</dbReference>